<reference evidence="7 8" key="1">
    <citation type="submission" date="2020-11" db="EMBL/GenBank/DDBJ databases">
        <authorList>
            <person name="Wallbank WR R."/>
            <person name="Pardo Diaz C."/>
            <person name="Kozak K."/>
            <person name="Martin S."/>
            <person name="Jiggins C."/>
            <person name="Moest M."/>
            <person name="Warren A I."/>
            <person name="Generalovic N T."/>
            <person name="Byers J.R.P. K."/>
            <person name="Montejo-Kovacevich G."/>
            <person name="Yen C E."/>
        </authorList>
    </citation>
    <scope>NUCLEOTIDE SEQUENCE [LARGE SCALE GENOMIC DNA]</scope>
</reference>
<keyword evidence="8" id="KW-1185">Reference proteome</keyword>
<keyword evidence="5" id="KW-0456">Lyase</keyword>
<evidence type="ECO:0000256" key="5">
    <source>
        <dbReference type="ARBA" id="ARBA00023239"/>
    </source>
</evidence>
<dbReference type="CDD" id="cd01420">
    <property type="entry name" value="MoaC_PE"/>
    <property type="match status" value="1"/>
</dbReference>
<dbReference type="GO" id="GO:0061799">
    <property type="term" value="F:cyclic pyranopterin monophosphate synthase activity"/>
    <property type="evidence" value="ECO:0007669"/>
    <property type="project" value="UniProtKB-EC"/>
</dbReference>
<evidence type="ECO:0000259" key="6">
    <source>
        <dbReference type="Pfam" id="PF01967"/>
    </source>
</evidence>
<gene>
    <name evidence="7" type="ORF">HERILL_LOCUS5305</name>
</gene>
<name>A0A7R8UK01_HERIL</name>
<dbReference type="EMBL" id="LR899010">
    <property type="protein sequence ID" value="CAD7082256.1"/>
    <property type="molecule type" value="Genomic_DNA"/>
</dbReference>
<dbReference type="NCBIfam" id="NF006870">
    <property type="entry name" value="PRK09364.1"/>
    <property type="match status" value="1"/>
</dbReference>
<dbReference type="SUPFAM" id="SSF55040">
    <property type="entry name" value="Molybdenum cofactor biosynthesis protein C, MoaC"/>
    <property type="match status" value="1"/>
</dbReference>
<sequence>MVDVSSKGVTARMAQAQATVYIGPVITKLIHENNIAKGDVLTIAQLAGIMGAKRTADIIPLCHNIPLSSVDVRAELAKKEECVVILATVRCQGKTGVEMEALTAASVAALTVYDMCKAVSHDIIIRDVMLIEKSGGKTKFKRLEDDGFTLNYNKEPMDLKEPFYPLHH</sequence>
<feature type="domain" description="Molybdopterin cofactor biosynthesis C (MoaC)" evidence="6">
    <location>
        <begin position="1"/>
        <end position="136"/>
    </location>
</feature>
<dbReference type="UniPathway" id="UPA00344"/>
<protein>
    <recommendedName>
        <fullName evidence="3">cyclic pyranopterin monophosphate synthase</fullName>
        <ecNumber evidence="3">4.6.1.17</ecNumber>
    </recommendedName>
</protein>
<dbReference type="PANTHER" id="PTHR22960:SF0">
    <property type="entry name" value="MOLYBDENUM COFACTOR BIOSYNTHESIS PROTEIN 1"/>
    <property type="match status" value="1"/>
</dbReference>
<comment type="catalytic activity">
    <reaction evidence="1">
        <text>(8S)-3',8-cyclo-7,8-dihydroguanosine 5'-triphosphate = cyclic pyranopterin phosphate + diphosphate</text>
        <dbReference type="Rhea" id="RHEA:49580"/>
        <dbReference type="ChEBI" id="CHEBI:33019"/>
        <dbReference type="ChEBI" id="CHEBI:59648"/>
        <dbReference type="ChEBI" id="CHEBI:131766"/>
        <dbReference type="EC" id="4.6.1.17"/>
    </reaction>
</comment>
<evidence type="ECO:0000256" key="2">
    <source>
        <dbReference type="ARBA" id="ARBA00005046"/>
    </source>
</evidence>
<dbReference type="EC" id="4.6.1.17" evidence="3"/>
<evidence type="ECO:0000256" key="1">
    <source>
        <dbReference type="ARBA" id="ARBA00001637"/>
    </source>
</evidence>
<dbReference type="GO" id="GO:0061798">
    <property type="term" value="F:GTP 3',8'-cyclase activity"/>
    <property type="evidence" value="ECO:0007669"/>
    <property type="project" value="TreeGrafter"/>
</dbReference>
<dbReference type="Proteomes" id="UP000594454">
    <property type="component" value="Chromosome 2"/>
</dbReference>
<dbReference type="OrthoDB" id="429626at2759"/>
<dbReference type="Gene3D" id="3.30.70.640">
    <property type="entry name" value="Molybdopterin cofactor biosynthesis C (MoaC) domain"/>
    <property type="match status" value="1"/>
</dbReference>
<evidence type="ECO:0000313" key="7">
    <source>
        <dbReference type="EMBL" id="CAD7082256.1"/>
    </source>
</evidence>
<keyword evidence="4" id="KW-0501">Molybdenum cofactor biosynthesis</keyword>
<accession>A0A7R8UK01</accession>
<evidence type="ECO:0000256" key="4">
    <source>
        <dbReference type="ARBA" id="ARBA00023150"/>
    </source>
</evidence>
<organism evidence="7 8">
    <name type="scientific">Hermetia illucens</name>
    <name type="common">Black soldier fly</name>
    <dbReference type="NCBI Taxonomy" id="343691"/>
    <lineage>
        <taxon>Eukaryota</taxon>
        <taxon>Metazoa</taxon>
        <taxon>Ecdysozoa</taxon>
        <taxon>Arthropoda</taxon>
        <taxon>Hexapoda</taxon>
        <taxon>Insecta</taxon>
        <taxon>Pterygota</taxon>
        <taxon>Neoptera</taxon>
        <taxon>Endopterygota</taxon>
        <taxon>Diptera</taxon>
        <taxon>Brachycera</taxon>
        <taxon>Stratiomyomorpha</taxon>
        <taxon>Stratiomyidae</taxon>
        <taxon>Hermetiinae</taxon>
        <taxon>Hermetia</taxon>
    </lineage>
</organism>
<dbReference type="GO" id="GO:0006777">
    <property type="term" value="P:Mo-molybdopterin cofactor biosynthetic process"/>
    <property type="evidence" value="ECO:0007669"/>
    <property type="project" value="UniProtKB-KW"/>
</dbReference>
<dbReference type="InterPro" id="IPR023045">
    <property type="entry name" value="MoaC"/>
</dbReference>
<dbReference type="InterPro" id="IPR050105">
    <property type="entry name" value="MoCo_biosynth_MoaA/MoaC"/>
</dbReference>
<dbReference type="AlphaFoldDB" id="A0A7R8UK01"/>
<dbReference type="InterPro" id="IPR036522">
    <property type="entry name" value="MoaC_sf"/>
</dbReference>
<proteinExistence type="predicted"/>
<dbReference type="Pfam" id="PF01967">
    <property type="entry name" value="MoaC"/>
    <property type="match status" value="1"/>
</dbReference>
<evidence type="ECO:0000256" key="3">
    <source>
        <dbReference type="ARBA" id="ARBA00012575"/>
    </source>
</evidence>
<dbReference type="NCBIfam" id="TIGR00581">
    <property type="entry name" value="moaC"/>
    <property type="match status" value="1"/>
</dbReference>
<dbReference type="InterPro" id="IPR047594">
    <property type="entry name" value="MoaC_bact/euk"/>
</dbReference>
<dbReference type="InterPro" id="IPR002820">
    <property type="entry name" value="Mopterin_CF_biosynth-C_dom"/>
</dbReference>
<evidence type="ECO:0000313" key="8">
    <source>
        <dbReference type="Proteomes" id="UP000594454"/>
    </source>
</evidence>
<dbReference type="PANTHER" id="PTHR22960">
    <property type="entry name" value="MOLYBDOPTERIN COFACTOR SYNTHESIS PROTEIN A"/>
    <property type="match status" value="1"/>
</dbReference>
<comment type="pathway">
    <text evidence="2">Cofactor biosynthesis; molybdopterin biosynthesis.</text>
</comment>
<dbReference type="InParanoid" id="A0A7R8UK01"/>